<evidence type="ECO:0008006" key="4">
    <source>
        <dbReference type="Google" id="ProtNLM"/>
    </source>
</evidence>
<feature type="compositionally biased region" description="Pro residues" evidence="1">
    <location>
        <begin position="855"/>
        <end position="866"/>
    </location>
</feature>
<reference evidence="2 3" key="1">
    <citation type="submission" date="2024-07" db="EMBL/GenBank/DDBJ databases">
        <title>Whole genome sequencing of Prodigiosin pigment-producing Streptomyces salinarius isolated from rhizosphere soil of Arachis hypogaea.</title>
        <authorList>
            <person name="Vidhya A."/>
            <person name="Ramya S."/>
        </authorList>
    </citation>
    <scope>NUCLEOTIDE SEQUENCE [LARGE SCALE GENOMIC DNA]</scope>
    <source>
        <strain evidence="2 3">VRMG2420</strain>
    </source>
</reference>
<dbReference type="EMBL" id="JBITPR010000043">
    <property type="protein sequence ID" value="MFI7872734.1"/>
    <property type="molecule type" value="Genomic_DNA"/>
</dbReference>
<evidence type="ECO:0000313" key="3">
    <source>
        <dbReference type="Proteomes" id="UP001614264"/>
    </source>
</evidence>
<evidence type="ECO:0000256" key="1">
    <source>
        <dbReference type="SAM" id="MobiDB-lite"/>
    </source>
</evidence>
<keyword evidence="3" id="KW-1185">Reference proteome</keyword>
<organism evidence="2 3">
    <name type="scientific">Streptomyces salinarius</name>
    <dbReference type="NCBI Taxonomy" id="2762598"/>
    <lineage>
        <taxon>Bacteria</taxon>
        <taxon>Bacillati</taxon>
        <taxon>Actinomycetota</taxon>
        <taxon>Actinomycetes</taxon>
        <taxon>Kitasatosporales</taxon>
        <taxon>Streptomycetaceae</taxon>
        <taxon>Streptomyces</taxon>
    </lineage>
</organism>
<protein>
    <recommendedName>
        <fullName evidence="4">Large polyvalent protein-associated domain-containing protein</fullName>
    </recommendedName>
</protein>
<comment type="caution">
    <text evidence="2">The sequence shown here is derived from an EMBL/GenBank/DDBJ whole genome shotgun (WGS) entry which is preliminary data.</text>
</comment>
<dbReference type="RefSeq" id="WP_399593314.1">
    <property type="nucleotide sequence ID" value="NZ_JBITPR010000043.1"/>
</dbReference>
<gene>
    <name evidence="2" type="ORF">AB4829_19315</name>
</gene>
<dbReference type="Proteomes" id="UP001614264">
    <property type="component" value="Unassembled WGS sequence"/>
</dbReference>
<feature type="compositionally biased region" description="Low complexity" evidence="1">
    <location>
        <begin position="791"/>
        <end position="815"/>
    </location>
</feature>
<accession>A0ABW8BCK5</accession>
<feature type="region of interest" description="Disordered" evidence="1">
    <location>
        <begin position="778"/>
        <end position="874"/>
    </location>
</feature>
<proteinExistence type="predicted"/>
<evidence type="ECO:0000313" key="2">
    <source>
        <dbReference type="EMBL" id="MFI7872734.1"/>
    </source>
</evidence>
<sequence length="874" mass="92115">MNQRDERERPEETVITATDVLGTGFRVDSGTRLPHERVLAEAEAALPVVVQALYADRLRVNGIVEEDGRRFFSLSDDKARALTVRLESASLPERTVARSFVNTASDNHVVQLSDRIAPEQIGRALSHEVNELLSVRDRAERAEAPASADMLGRGAALPERPRLSDEDLGRVGELNYLTERMNDGALTSAQRQEARGELSQLIDHTGLRVGAPADDTTARTLEQYAVAIRTDTVGRHLTTDARRALRELGRPIDQLAPADAQVLQEHRSRVAEGRANTAPLGSAPAFPLPGLGPDGMPIPREQLGAARDEAARQRTDTGLRTLEELRAEAATLPEGRYPQREIMIGGGAALAGRDPDVLLVDSRGRWHVDPIKGIVQSADQVRHLREVGWDPYQFGDPKDRVSLAALQLWEDTAAARGPLVDGRASLNLADDGRLLAEISPADGSPPVTVEVVGTPLVATGVPPEVVPGVNRQVPTMDEAARALGDHLGTVATPEALQARDRLAALPEGPGRAAAALDILAEPAVADALRAAGDDSPAVRARETVEATAKWEQATAEAPGRVLLGDEVGDGAYDPTVADNWVIAGIGGGAIANTEIILEGNPNARVTMVGTAAPWVLHNDSQYLAMRRQYDAELGGNGRLVTVPNQRLGAVETVRTPDGGVRLKARDVEGDAYVACLGRVARLPQAADTLDAWARQQGGQVKGELLFDRSEQYLGYRLHFQAGDRQHTVDVTGAASRMLPGNVFNEKDMARLAVVDRRTAPPESGNVAAGFMATALQGSHLAKHRAEQSGNAPTARTGTTPPAAGTGTSPVAGASTKPVAGAGTNPIAGAARLQSGRRPSGPGTPPGTGPAGGGPSTPPRLPKPPQPGGGGGPAR</sequence>
<name>A0ABW8BCK5_9ACTN</name>